<evidence type="ECO:0000313" key="1">
    <source>
        <dbReference type="EMBL" id="SOQ34857.1"/>
    </source>
</evidence>
<sequence length="184" mass="20553">MILKYAHTGVVEAGEGSGDGGTGAWPCATDTATVPRNTASARQTDRFFSILTLEIHVAYGQTCSTVGRIITYHQYKAEEIACLFEHANLRNYSDPIRKLFLLNSPFTEEDYKISRYNQREPSRVGETAPRENHPITSLALGEARGSLRLLLTKNHPIPTPAFQTRAPLNQLGSLQFWIRKIHAQ</sequence>
<protein>
    <submittedName>
        <fullName evidence="1">SFRICE_007731</fullName>
    </submittedName>
</protein>
<name>A0A2H1V1Z0_SPOFR</name>
<proteinExistence type="predicted"/>
<organism evidence="1">
    <name type="scientific">Spodoptera frugiperda</name>
    <name type="common">Fall armyworm</name>
    <dbReference type="NCBI Taxonomy" id="7108"/>
    <lineage>
        <taxon>Eukaryota</taxon>
        <taxon>Metazoa</taxon>
        <taxon>Ecdysozoa</taxon>
        <taxon>Arthropoda</taxon>
        <taxon>Hexapoda</taxon>
        <taxon>Insecta</taxon>
        <taxon>Pterygota</taxon>
        <taxon>Neoptera</taxon>
        <taxon>Endopterygota</taxon>
        <taxon>Lepidoptera</taxon>
        <taxon>Glossata</taxon>
        <taxon>Ditrysia</taxon>
        <taxon>Noctuoidea</taxon>
        <taxon>Noctuidae</taxon>
        <taxon>Amphipyrinae</taxon>
        <taxon>Spodoptera</taxon>
    </lineage>
</organism>
<gene>
    <name evidence="1" type="ORF">SFRICE_007731</name>
</gene>
<dbReference type="AlphaFoldDB" id="A0A2H1V1Z0"/>
<dbReference type="EMBL" id="ODYU01000321">
    <property type="protein sequence ID" value="SOQ34857.1"/>
    <property type="molecule type" value="Genomic_DNA"/>
</dbReference>
<accession>A0A2H1V1Z0</accession>
<reference evidence="1" key="1">
    <citation type="submission" date="2016-07" db="EMBL/GenBank/DDBJ databases">
        <authorList>
            <person name="Bretaudeau A."/>
        </authorList>
    </citation>
    <scope>NUCLEOTIDE SEQUENCE</scope>
    <source>
        <strain evidence="1">Rice</strain>
        <tissue evidence="1">Whole body</tissue>
    </source>
</reference>